<protein>
    <submittedName>
        <fullName evidence="4">GNAT family N-acetyltransferase</fullName>
    </submittedName>
</protein>
<dbReference type="RefSeq" id="WP_138844488.1">
    <property type="nucleotide sequence ID" value="NZ_VCPD01000007.1"/>
</dbReference>
<keyword evidence="2" id="KW-0012">Acyltransferase</keyword>
<reference evidence="4 5" key="1">
    <citation type="submission" date="2019-05" db="EMBL/GenBank/DDBJ databases">
        <title>Ruegeria sp. nov., isolated from tidal flat.</title>
        <authorList>
            <person name="Kim W."/>
        </authorList>
    </citation>
    <scope>NUCLEOTIDE SEQUENCE [LARGE SCALE GENOMIC DNA]</scope>
    <source>
        <strain evidence="4 5">CAU 1488</strain>
    </source>
</reference>
<evidence type="ECO:0000259" key="3">
    <source>
        <dbReference type="PROSITE" id="PS51186"/>
    </source>
</evidence>
<sequence length="172" mass="19145">MISRLEQAELAGALEDLTGILHGCVHAGASVGFILPYDASEARAYWRDRVYPAVAANGTDLFAAHDGGRIRGTVQLAMAAMPNQPHRADVAKLLVHPDARRRGLGRALMQALEARARDLRRTLLVLDTRSFDPSRQLYESLGYEVAGEIPQYCRNPFEDRYEPTTYMYKVLA</sequence>
<dbReference type="SUPFAM" id="SSF55729">
    <property type="entry name" value="Acyl-CoA N-acyltransferases (Nat)"/>
    <property type="match status" value="1"/>
</dbReference>
<evidence type="ECO:0000256" key="2">
    <source>
        <dbReference type="ARBA" id="ARBA00023315"/>
    </source>
</evidence>
<evidence type="ECO:0000256" key="1">
    <source>
        <dbReference type="ARBA" id="ARBA00022679"/>
    </source>
</evidence>
<dbReference type="PROSITE" id="PS51186">
    <property type="entry name" value="GNAT"/>
    <property type="match status" value="1"/>
</dbReference>
<dbReference type="PANTHER" id="PTHR43877">
    <property type="entry name" value="AMINOALKYLPHOSPHONATE N-ACETYLTRANSFERASE-RELATED-RELATED"/>
    <property type="match status" value="1"/>
</dbReference>
<feature type="domain" description="N-acetyltransferase" evidence="3">
    <location>
        <begin position="1"/>
        <end position="172"/>
    </location>
</feature>
<gene>
    <name evidence="4" type="ORF">FGK63_17010</name>
</gene>
<dbReference type="InterPro" id="IPR000182">
    <property type="entry name" value="GNAT_dom"/>
</dbReference>
<organism evidence="4 5">
    <name type="scientific">Ruegeria sediminis</name>
    <dbReference type="NCBI Taxonomy" id="2583820"/>
    <lineage>
        <taxon>Bacteria</taxon>
        <taxon>Pseudomonadati</taxon>
        <taxon>Pseudomonadota</taxon>
        <taxon>Alphaproteobacteria</taxon>
        <taxon>Rhodobacterales</taxon>
        <taxon>Roseobacteraceae</taxon>
        <taxon>Ruegeria</taxon>
    </lineage>
</organism>
<dbReference type="Pfam" id="PF00583">
    <property type="entry name" value="Acetyltransf_1"/>
    <property type="match status" value="1"/>
</dbReference>
<dbReference type="InterPro" id="IPR050832">
    <property type="entry name" value="Bact_Acetyltransf"/>
</dbReference>
<dbReference type="PANTHER" id="PTHR43877:SF8">
    <property type="entry name" value="N-ACETYLGLUTAMATE SYNTHASE-RELATED"/>
    <property type="match status" value="1"/>
</dbReference>
<dbReference type="CDD" id="cd04301">
    <property type="entry name" value="NAT_SF"/>
    <property type="match status" value="1"/>
</dbReference>
<accession>A0ABY2WTD5</accession>
<dbReference type="Proteomes" id="UP001193035">
    <property type="component" value="Unassembled WGS sequence"/>
</dbReference>
<keyword evidence="5" id="KW-1185">Reference proteome</keyword>
<keyword evidence="1" id="KW-0808">Transferase</keyword>
<evidence type="ECO:0000313" key="4">
    <source>
        <dbReference type="EMBL" id="TMV04783.1"/>
    </source>
</evidence>
<name>A0ABY2WTD5_9RHOB</name>
<dbReference type="Gene3D" id="3.40.630.30">
    <property type="match status" value="1"/>
</dbReference>
<comment type="caution">
    <text evidence="4">The sequence shown here is derived from an EMBL/GenBank/DDBJ whole genome shotgun (WGS) entry which is preliminary data.</text>
</comment>
<evidence type="ECO:0000313" key="5">
    <source>
        <dbReference type="Proteomes" id="UP001193035"/>
    </source>
</evidence>
<proteinExistence type="predicted"/>
<dbReference type="InterPro" id="IPR016181">
    <property type="entry name" value="Acyl_CoA_acyltransferase"/>
</dbReference>
<dbReference type="EMBL" id="VCPD01000007">
    <property type="protein sequence ID" value="TMV04783.1"/>
    <property type="molecule type" value="Genomic_DNA"/>
</dbReference>